<keyword evidence="3" id="KW-1133">Transmembrane helix</keyword>
<organism evidence="4 5">
    <name type="scientific">Halobacterium bonnevillei</name>
    <dbReference type="NCBI Taxonomy" id="2692200"/>
    <lineage>
        <taxon>Archaea</taxon>
        <taxon>Methanobacteriati</taxon>
        <taxon>Methanobacteriota</taxon>
        <taxon>Stenosarchaea group</taxon>
        <taxon>Halobacteria</taxon>
        <taxon>Halobacteriales</taxon>
        <taxon>Halobacteriaceae</taxon>
        <taxon>Halobacterium</taxon>
    </lineage>
</organism>
<dbReference type="Proteomes" id="UP000471521">
    <property type="component" value="Unassembled WGS sequence"/>
</dbReference>
<dbReference type="RefSeq" id="WP_159524834.1">
    <property type="nucleotide sequence ID" value="NZ_WUUU01000002.1"/>
</dbReference>
<feature type="transmembrane region" description="Helical" evidence="3">
    <location>
        <begin position="53"/>
        <end position="75"/>
    </location>
</feature>
<reference evidence="4 5" key="1">
    <citation type="submission" date="2019-12" db="EMBL/GenBank/DDBJ databases">
        <title>Isolation and characterization of three novel carbon monoxide-oxidizing members of Halobacteria from salione crusts and soils.</title>
        <authorList>
            <person name="Myers M.R."/>
            <person name="King G.M."/>
        </authorList>
    </citation>
    <scope>NUCLEOTIDE SEQUENCE [LARGE SCALE GENOMIC DNA]</scope>
    <source>
        <strain evidence="4 5">PCN9</strain>
    </source>
</reference>
<protein>
    <submittedName>
        <fullName evidence="4">DUF2254 domain-containing protein</fullName>
    </submittedName>
</protein>
<feature type="transmembrane region" description="Helical" evidence="3">
    <location>
        <begin position="12"/>
        <end position="33"/>
    </location>
</feature>
<feature type="transmembrane region" description="Helical" evidence="3">
    <location>
        <begin position="120"/>
        <end position="143"/>
    </location>
</feature>
<keyword evidence="3" id="KW-0472">Membrane</keyword>
<keyword evidence="3" id="KW-0812">Transmembrane</keyword>
<gene>
    <name evidence="4" type="ORF">GRX66_00955</name>
</gene>
<keyword evidence="5" id="KW-1185">Reference proteome</keyword>
<feature type="region of interest" description="Disordered" evidence="2">
    <location>
        <begin position="169"/>
        <end position="188"/>
    </location>
</feature>
<sequence length="639" mass="72357">MMEDDFDAAIRGHRYTMFAFVVVSLLTYLIFWLPSLDIGASSQTTRALLNSLAIAQSSALAIVASVTLLNVQLVADRYSTEVVKSALRSSPFKPVLSVFIASIAFDLILVYNIIHHSAAWFTLAVVVAASWAAFNAIVLYRFVFNSVGVLTPSSLITAITNYDPSEFAERTNPIENSPDEGKQSTNTSQEEPLYHLYVIISSSVGRIDIHIVQKGLRELHSVLKETIEDLEESDGEQLCQNAFRYYYPRVVEQCLENGKIKQAERALRDLEDLLEMLETEVDGWNAAHFAGIQGLFTIRDKTSDEAFLEYETIPTRLEQCTVSYWNPTRLQYILNRVKVEVDQTGNQQLYQNLILQTHTDIIERGQKVRSDSKSDLVDLWETKMEDILSTAVRNHQNSDSTTSRHFLEIWPQMYQRNMTHLSSHREWLITVIFELAVFHGAHHEGEYDTARDALVNTLRGAQPEHTQERIETLRGLDKRPPRKRSELSIIDDVADEEEQAETAFRHNKLAKNLVSEAVEVYRKQVWNTDKAIEYIRTQPGIVDDCIDGHRFIDSAADAEYSLISDPATSDGQVIKLVVADEINSDLVNSLPRDGVARFVCVGPLVTGSFGAPDLDTVERSLPELRPPEQASIYDYYDWT</sequence>
<evidence type="ECO:0000256" key="2">
    <source>
        <dbReference type="SAM" id="MobiDB-lite"/>
    </source>
</evidence>
<evidence type="ECO:0000313" key="5">
    <source>
        <dbReference type="Proteomes" id="UP000471521"/>
    </source>
</evidence>
<dbReference type="Pfam" id="PF10011">
    <property type="entry name" value="DUF2254"/>
    <property type="match status" value="1"/>
</dbReference>
<dbReference type="EMBL" id="WUUU01000002">
    <property type="protein sequence ID" value="MXR19239.1"/>
    <property type="molecule type" value="Genomic_DNA"/>
</dbReference>
<evidence type="ECO:0000256" key="3">
    <source>
        <dbReference type="SAM" id="Phobius"/>
    </source>
</evidence>
<accession>A0A6B0SNN0</accession>
<evidence type="ECO:0000313" key="4">
    <source>
        <dbReference type="EMBL" id="MXR19239.1"/>
    </source>
</evidence>
<feature type="coiled-coil region" evidence="1">
    <location>
        <begin position="260"/>
        <end position="287"/>
    </location>
</feature>
<dbReference type="InterPro" id="IPR018723">
    <property type="entry name" value="DUF2254_membrane"/>
</dbReference>
<comment type="caution">
    <text evidence="4">The sequence shown here is derived from an EMBL/GenBank/DDBJ whole genome shotgun (WGS) entry which is preliminary data.</text>
</comment>
<dbReference type="AlphaFoldDB" id="A0A6B0SNN0"/>
<keyword evidence="1" id="KW-0175">Coiled coil</keyword>
<proteinExistence type="predicted"/>
<feature type="transmembrane region" description="Helical" evidence="3">
    <location>
        <begin position="95"/>
        <end position="114"/>
    </location>
</feature>
<name>A0A6B0SNN0_9EURY</name>
<evidence type="ECO:0000256" key="1">
    <source>
        <dbReference type="SAM" id="Coils"/>
    </source>
</evidence>